<accession>A0A919BFH8</accession>
<dbReference type="InterPro" id="IPR032854">
    <property type="entry name" value="ALKBH3"/>
</dbReference>
<dbReference type="Gene3D" id="2.60.120.590">
    <property type="entry name" value="Alpha-ketoglutarate-dependent dioxygenase AlkB-like"/>
    <property type="match status" value="1"/>
</dbReference>
<dbReference type="PANTHER" id="PTHR31212">
    <property type="entry name" value="ALPHA-KETOGLUTARATE-DEPENDENT DIOXYGENASE ALKB HOMOLOG 3"/>
    <property type="match status" value="1"/>
</dbReference>
<dbReference type="Pfam" id="PF13532">
    <property type="entry name" value="2OG-FeII_Oxy_2"/>
    <property type="match status" value="1"/>
</dbReference>
<evidence type="ECO:0000256" key="7">
    <source>
        <dbReference type="ARBA" id="ARBA00023004"/>
    </source>
</evidence>
<comment type="cofactor">
    <cofactor evidence="1">
        <name>Fe(2+)</name>
        <dbReference type="ChEBI" id="CHEBI:29033"/>
    </cofactor>
</comment>
<feature type="domain" description="Fe2OG dioxygenase" evidence="9">
    <location>
        <begin position="117"/>
        <end position="214"/>
    </location>
</feature>
<dbReference type="PROSITE" id="PS51471">
    <property type="entry name" value="FE2OG_OXY"/>
    <property type="match status" value="1"/>
</dbReference>
<sequence>MTLDARAVLCQNSAQVSISIWVFVINIPLPDASLVFYPNFIAFAESKVLANTLYEKIQWRQDQLYMYGRLIDIPRLQAWYGDAGTDYQYSNLKLNPQPWNDELLALRHVISEKSQASFNSVLANCYRDHHDSVGWHSDDEPELGPEPVIASLSLGAERYFHMKHKQSGEKFKLKLPSGSLLIMKGKTQSFWQHAVLKSRQMAPYRINLTFRKILK</sequence>
<evidence type="ECO:0000313" key="11">
    <source>
        <dbReference type="Proteomes" id="UP000623842"/>
    </source>
</evidence>
<keyword evidence="8" id="KW-0234">DNA repair</keyword>
<dbReference type="FunFam" id="2.60.120.590:FF:000004">
    <property type="entry name" value="DNA oxidative demethylase ALKBH2"/>
    <property type="match status" value="1"/>
</dbReference>
<dbReference type="GO" id="GO:0140097">
    <property type="term" value="F:catalytic activity, acting on DNA"/>
    <property type="evidence" value="ECO:0007669"/>
    <property type="project" value="UniProtKB-ARBA"/>
</dbReference>
<reference evidence="10" key="2">
    <citation type="submission" date="2020-09" db="EMBL/GenBank/DDBJ databases">
        <authorList>
            <person name="Sun Q."/>
            <person name="Kim S."/>
        </authorList>
    </citation>
    <scope>NUCLEOTIDE SEQUENCE</scope>
    <source>
        <strain evidence="10">KCTC 42731</strain>
    </source>
</reference>
<dbReference type="InterPro" id="IPR037151">
    <property type="entry name" value="AlkB-like_sf"/>
</dbReference>
<dbReference type="GO" id="GO:0051213">
    <property type="term" value="F:dioxygenase activity"/>
    <property type="evidence" value="ECO:0007669"/>
    <property type="project" value="UniProtKB-KW"/>
</dbReference>
<dbReference type="InterPro" id="IPR005123">
    <property type="entry name" value="Oxoglu/Fe-dep_dioxygenase_dom"/>
</dbReference>
<keyword evidence="5" id="KW-0223">Dioxygenase</keyword>
<evidence type="ECO:0000256" key="4">
    <source>
        <dbReference type="ARBA" id="ARBA00022842"/>
    </source>
</evidence>
<keyword evidence="3" id="KW-0227">DNA damage</keyword>
<keyword evidence="4" id="KW-0460">Magnesium</keyword>
<dbReference type="InterPro" id="IPR027450">
    <property type="entry name" value="AlkB-like"/>
</dbReference>
<evidence type="ECO:0000256" key="5">
    <source>
        <dbReference type="ARBA" id="ARBA00022964"/>
    </source>
</evidence>
<name>A0A919BFH8_9GAMM</name>
<proteinExistence type="predicted"/>
<evidence type="ECO:0000256" key="8">
    <source>
        <dbReference type="ARBA" id="ARBA00023204"/>
    </source>
</evidence>
<protein>
    <submittedName>
        <fullName evidence="10">Alkylated DNA repair protein</fullName>
    </submittedName>
</protein>
<evidence type="ECO:0000313" key="10">
    <source>
        <dbReference type="EMBL" id="GHF85528.1"/>
    </source>
</evidence>
<dbReference type="RefSeq" id="WP_229854555.1">
    <property type="nucleotide sequence ID" value="NZ_BNCK01000002.1"/>
</dbReference>
<organism evidence="10 11">
    <name type="scientific">Thalassotalea marina</name>
    <dbReference type="NCBI Taxonomy" id="1673741"/>
    <lineage>
        <taxon>Bacteria</taxon>
        <taxon>Pseudomonadati</taxon>
        <taxon>Pseudomonadota</taxon>
        <taxon>Gammaproteobacteria</taxon>
        <taxon>Alteromonadales</taxon>
        <taxon>Colwelliaceae</taxon>
        <taxon>Thalassotalea</taxon>
    </lineage>
</organism>
<dbReference type="Proteomes" id="UP000623842">
    <property type="component" value="Unassembled WGS sequence"/>
</dbReference>
<gene>
    <name evidence="10" type="ORF">GCM10017161_11360</name>
</gene>
<keyword evidence="6" id="KW-0560">Oxidoreductase</keyword>
<dbReference type="GO" id="GO:0032451">
    <property type="term" value="F:demethylase activity"/>
    <property type="evidence" value="ECO:0007669"/>
    <property type="project" value="UniProtKB-ARBA"/>
</dbReference>
<dbReference type="SUPFAM" id="SSF51197">
    <property type="entry name" value="Clavaminate synthase-like"/>
    <property type="match status" value="1"/>
</dbReference>
<keyword evidence="11" id="KW-1185">Reference proteome</keyword>
<keyword evidence="2" id="KW-0479">Metal-binding</keyword>
<evidence type="ECO:0000259" key="9">
    <source>
        <dbReference type="PROSITE" id="PS51471"/>
    </source>
</evidence>
<dbReference type="GO" id="GO:0046872">
    <property type="term" value="F:metal ion binding"/>
    <property type="evidence" value="ECO:0007669"/>
    <property type="project" value="UniProtKB-KW"/>
</dbReference>
<keyword evidence="7" id="KW-0408">Iron</keyword>
<dbReference type="PANTHER" id="PTHR31212:SF4">
    <property type="entry name" value="ALPHA-KETOGLUTARATE-DEPENDENT DIOXYGENASE ALKB HOMOLOG 3"/>
    <property type="match status" value="1"/>
</dbReference>
<dbReference type="AlphaFoldDB" id="A0A919BFH8"/>
<reference evidence="10" key="1">
    <citation type="journal article" date="2014" name="Int. J. Syst. Evol. Microbiol.">
        <title>Complete genome sequence of Corynebacterium casei LMG S-19264T (=DSM 44701T), isolated from a smear-ripened cheese.</title>
        <authorList>
            <consortium name="US DOE Joint Genome Institute (JGI-PGF)"/>
            <person name="Walter F."/>
            <person name="Albersmeier A."/>
            <person name="Kalinowski J."/>
            <person name="Ruckert C."/>
        </authorList>
    </citation>
    <scope>NUCLEOTIDE SEQUENCE</scope>
    <source>
        <strain evidence="10">KCTC 42731</strain>
    </source>
</reference>
<dbReference type="EMBL" id="BNCK01000002">
    <property type="protein sequence ID" value="GHF85528.1"/>
    <property type="molecule type" value="Genomic_DNA"/>
</dbReference>
<dbReference type="GO" id="GO:0006307">
    <property type="term" value="P:DNA alkylation repair"/>
    <property type="evidence" value="ECO:0007669"/>
    <property type="project" value="InterPro"/>
</dbReference>
<dbReference type="GO" id="GO:0016705">
    <property type="term" value="F:oxidoreductase activity, acting on paired donors, with incorporation or reduction of molecular oxygen"/>
    <property type="evidence" value="ECO:0007669"/>
    <property type="project" value="UniProtKB-ARBA"/>
</dbReference>
<comment type="caution">
    <text evidence="10">The sequence shown here is derived from an EMBL/GenBank/DDBJ whole genome shotgun (WGS) entry which is preliminary data.</text>
</comment>
<evidence type="ECO:0000256" key="1">
    <source>
        <dbReference type="ARBA" id="ARBA00001954"/>
    </source>
</evidence>
<evidence type="ECO:0000256" key="3">
    <source>
        <dbReference type="ARBA" id="ARBA00022763"/>
    </source>
</evidence>
<evidence type="ECO:0000256" key="2">
    <source>
        <dbReference type="ARBA" id="ARBA00022723"/>
    </source>
</evidence>
<evidence type="ECO:0000256" key="6">
    <source>
        <dbReference type="ARBA" id="ARBA00023002"/>
    </source>
</evidence>
<dbReference type="GO" id="GO:0016787">
    <property type="term" value="F:hydrolase activity"/>
    <property type="evidence" value="ECO:0007669"/>
    <property type="project" value="UniProtKB-ARBA"/>
</dbReference>